<feature type="coiled-coil region" evidence="8">
    <location>
        <begin position="525"/>
        <end position="559"/>
    </location>
</feature>
<reference evidence="12 13" key="1">
    <citation type="submission" date="2023-03" db="EMBL/GenBank/DDBJ databases">
        <title>Draft genome sequence of Thalassotalea insulae KCTC 62186T.</title>
        <authorList>
            <person name="Sawabe T."/>
        </authorList>
    </citation>
    <scope>NUCLEOTIDE SEQUENCE [LARGE SCALE GENOMIC DNA]</scope>
    <source>
        <strain evidence="12 13">KCTC 62186</strain>
    </source>
</reference>
<name>A0ABQ6GVD1_9GAMM</name>
<evidence type="ECO:0000259" key="10">
    <source>
        <dbReference type="PROSITE" id="PS50111"/>
    </source>
</evidence>
<dbReference type="SUPFAM" id="SSF58104">
    <property type="entry name" value="Methyl-accepting chemotaxis protein (MCP) signaling domain"/>
    <property type="match status" value="1"/>
</dbReference>
<feature type="transmembrane region" description="Helical" evidence="9">
    <location>
        <begin position="6"/>
        <end position="28"/>
    </location>
</feature>
<dbReference type="InterPro" id="IPR003660">
    <property type="entry name" value="HAMP_dom"/>
</dbReference>
<evidence type="ECO:0000256" key="4">
    <source>
        <dbReference type="ARBA" id="ARBA00023136"/>
    </source>
</evidence>
<dbReference type="RefSeq" id="WP_284244480.1">
    <property type="nucleotide sequence ID" value="NZ_BSST01000001.1"/>
</dbReference>
<keyword evidence="5 7" id="KW-0807">Transducer</keyword>
<keyword evidence="8" id="KW-0175">Coiled coil</keyword>
<accession>A0ABQ6GVD1</accession>
<comment type="similarity">
    <text evidence="6">Belongs to the methyl-accepting chemotaxis (MCP) protein family.</text>
</comment>
<dbReference type="PANTHER" id="PTHR32089">
    <property type="entry name" value="METHYL-ACCEPTING CHEMOTAXIS PROTEIN MCPB"/>
    <property type="match status" value="1"/>
</dbReference>
<organism evidence="12 13">
    <name type="scientific">Thalassotalea insulae</name>
    <dbReference type="NCBI Taxonomy" id="2056778"/>
    <lineage>
        <taxon>Bacteria</taxon>
        <taxon>Pseudomonadati</taxon>
        <taxon>Pseudomonadota</taxon>
        <taxon>Gammaproteobacteria</taxon>
        <taxon>Alteromonadales</taxon>
        <taxon>Colwelliaceae</taxon>
        <taxon>Thalassotalea</taxon>
    </lineage>
</organism>
<dbReference type="Gene3D" id="1.10.287.950">
    <property type="entry name" value="Methyl-accepting chemotaxis protein"/>
    <property type="match status" value="1"/>
</dbReference>
<evidence type="ECO:0000313" key="13">
    <source>
        <dbReference type="Proteomes" id="UP001157186"/>
    </source>
</evidence>
<evidence type="ECO:0000256" key="7">
    <source>
        <dbReference type="PROSITE-ProRule" id="PRU00284"/>
    </source>
</evidence>
<dbReference type="Pfam" id="PF00672">
    <property type="entry name" value="HAMP"/>
    <property type="match status" value="1"/>
</dbReference>
<gene>
    <name evidence="12" type="ORF">tinsulaeT_19420</name>
</gene>
<evidence type="ECO:0000256" key="5">
    <source>
        <dbReference type="ARBA" id="ARBA00023224"/>
    </source>
</evidence>
<keyword evidence="4 9" id="KW-0472">Membrane</keyword>
<dbReference type="Gene3D" id="6.10.340.10">
    <property type="match status" value="1"/>
</dbReference>
<comment type="subcellular location">
    <subcellularLocation>
        <location evidence="1">Membrane</location>
        <topology evidence="1">Multi-pass membrane protein</topology>
    </subcellularLocation>
</comment>
<evidence type="ECO:0000256" key="3">
    <source>
        <dbReference type="ARBA" id="ARBA00022989"/>
    </source>
</evidence>
<dbReference type="SMART" id="SM00283">
    <property type="entry name" value="MA"/>
    <property type="match status" value="1"/>
</dbReference>
<feature type="domain" description="Methyl-accepting transducer" evidence="10">
    <location>
        <begin position="377"/>
        <end position="638"/>
    </location>
</feature>
<dbReference type="Pfam" id="PF00015">
    <property type="entry name" value="MCPsignal"/>
    <property type="match status" value="1"/>
</dbReference>
<sequence length="647" mass="71312">MRVSSFSRGSVVAICTFAVIFVSTMYQVGESLTKSRAKYSEYQTLKTLITVNFNRTISQYLQTGDASLLNEAEAQLDNIVLHTKTLNIAAISTEMSQQAQQLKEDINTKYRAMGKLSGNPLALLRNGERAMTAINHQLTEYAEQSTALTTEQKISYLKLTSKIAYSLADLINIRENIFANHNNNEQALSMTLNELAMLSERLKNFPSLEIYTEGDDEDDFFDDPDDKEELSSDAISEIASLIRRYQGELDSTLSLQQQQQQGLTLLSAQVKKIEDIIVSGEDAIIAEQKQVNQQLTIIVIGLLAFLVTFLAANYWLMRTVVLNPLRKLRDSFVTLVSEGRVDNITGIPSKTELGEISQSFNQMVSQLAEEDKQKSTQLTLVSTAMKTMEDQARNILNSSSSTSEHLHVVGNIMQALSSVTDEVNTLSQQVVENAQSTQQAMDDSQEKVTEVLSASEQTNQAACAGKEAILLLSQSVESVGSIVDVISSIADQTNLLALNAAIEAARAGEHGRGFSVVADEVRQLAGKTQESLDQVSERLEQLNQASRSLEQNIFGIEQASDQQKQIAELLKDNAENVVQRAITSATVAAQTLEQVNKQRRHFVEFEQAMESVSVEVTQSSQLADNISQDVSAQVKDISQTLKLVVSD</sequence>
<dbReference type="CDD" id="cd06225">
    <property type="entry name" value="HAMP"/>
    <property type="match status" value="1"/>
</dbReference>
<evidence type="ECO:0000256" key="2">
    <source>
        <dbReference type="ARBA" id="ARBA00022692"/>
    </source>
</evidence>
<evidence type="ECO:0000256" key="1">
    <source>
        <dbReference type="ARBA" id="ARBA00004141"/>
    </source>
</evidence>
<evidence type="ECO:0000259" key="11">
    <source>
        <dbReference type="PROSITE" id="PS50885"/>
    </source>
</evidence>
<comment type="caution">
    <text evidence="12">The sequence shown here is derived from an EMBL/GenBank/DDBJ whole genome shotgun (WGS) entry which is preliminary data.</text>
</comment>
<dbReference type="PROSITE" id="PS50885">
    <property type="entry name" value="HAMP"/>
    <property type="match status" value="1"/>
</dbReference>
<evidence type="ECO:0000256" key="6">
    <source>
        <dbReference type="ARBA" id="ARBA00029447"/>
    </source>
</evidence>
<dbReference type="PROSITE" id="PS50111">
    <property type="entry name" value="CHEMOTAXIS_TRANSDUC_2"/>
    <property type="match status" value="1"/>
</dbReference>
<dbReference type="Proteomes" id="UP001157186">
    <property type="component" value="Unassembled WGS sequence"/>
</dbReference>
<dbReference type="EMBL" id="BSST01000001">
    <property type="protein sequence ID" value="GLX78602.1"/>
    <property type="molecule type" value="Genomic_DNA"/>
</dbReference>
<keyword evidence="2 9" id="KW-0812">Transmembrane</keyword>
<feature type="domain" description="HAMP" evidence="11">
    <location>
        <begin position="319"/>
        <end position="372"/>
    </location>
</feature>
<keyword evidence="3 9" id="KW-1133">Transmembrane helix</keyword>
<evidence type="ECO:0000313" key="12">
    <source>
        <dbReference type="EMBL" id="GLX78602.1"/>
    </source>
</evidence>
<dbReference type="PANTHER" id="PTHR32089:SF119">
    <property type="entry name" value="METHYL-ACCEPTING CHEMOTAXIS PROTEIN CTPL"/>
    <property type="match status" value="1"/>
</dbReference>
<keyword evidence="13" id="KW-1185">Reference proteome</keyword>
<dbReference type="InterPro" id="IPR004089">
    <property type="entry name" value="MCPsignal_dom"/>
</dbReference>
<feature type="transmembrane region" description="Helical" evidence="9">
    <location>
        <begin position="295"/>
        <end position="317"/>
    </location>
</feature>
<evidence type="ECO:0000256" key="8">
    <source>
        <dbReference type="SAM" id="Coils"/>
    </source>
</evidence>
<proteinExistence type="inferred from homology"/>
<evidence type="ECO:0000256" key="9">
    <source>
        <dbReference type="SAM" id="Phobius"/>
    </source>
</evidence>
<protein>
    <submittedName>
        <fullName evidence="12">Methyl-accepting chemotaxis protein</fullName>
    </submittedName>
</protein>